<gene>
    <name evidence="14" type="ORF">UY83_C0002G0077</name>
</gene>
<keyword evidence="7 12" id="KW-0067">ATP-binding</keyword>
<evidence type="ECO:0000256" key="5">
    <source>
        <dbReference type="ARBA" id="ARBA00022801"/>
    </source>
</evidence>
<dbReference type="PROSITE" id="PS51199">
    <property type="entry name" value="SF4_HELICASE"/>
    <property type="match status" value="1"/>
</dbReference>
<evidence type="ECO:0000256" key="11">
    <source>
        <dbReference type="NCBIfam" id="TIGR00665"/>
    </source>
</evidence>
<dbReference type="GO" id="GO:0016887">
    <property type="term" value="F:ATP hydrolysis activity"/>
    <property type="evidence" value="ECO:0007669"/>
    <property type="project" value="RHEA"/>
</dbReference>
<keyword evidence="5 12" id="KW-0378">Hydrolase</keyword>
<keyword evidence="8 12" id="KW-0238">DNA-binding</keyword>
<dbReference type="EC" id="5.6.2.3" evidence="11 12"/>
<accession>A0A0G1XYC6</accession>
<evidence type="ECO:0000256" key="1">
    <source>
        <dbReference type="ARBA" id="ARBA00008428"/>
    </source>
</evidence>
<evidence type="ECO:0000256" key="3">
    <source>
        <dbReference type="ARBA" id="ARBA00022705"/>
    </source>
</evidence>
<evidence type="ECO:0000256" key="2">
    <source>
        <dbReference type="ARBA" id="ARBA00022515"/>
    </source>
</evidence>
<keyword evidence="6 12" id="KW-0347">Helicase</keyword>
<evidence type="ECO:0000256" key="6">
    <source>
        <dbReference type="ARBA" id="ARBA00022806"/>
    </source>
</evidence>
<evidence type="ECO:0000256" key="7">
    <source>
        <dbReference type="ARBA" id="ARBA00022840"/>
    </source>
</evidence>
<dbReference type="Pfam" id="PF00772">
    <property type="entry name" value="DnaB"/>
    <property type="match status" value="1"/>
</dbReference>
<dbReference type="NCBIfam" id="TIGR00665">
    <property type="entry name" value="DnaB"/>
    <property type="match status" value="1"/>
</dbReference>
<comment type="caution">
    <text evidence="14">The sequence shown here is derived from an EMBL/GenBank/DDBJ whole genome shotgun (WGS) entry which is preliminary data.</text>
</comment>
<dbReference type="GO" id="GO:1990077">
    <property type="term" value="C:primosome complex"/>
    <property type="evidence" value="ECO:0007669"/>
    <property type="project" value="UniProtKB-UniRule"/>
</dbReference>
<sequence>MAGRKRDGLRLPPQTIESERAFLGALMIRAEAMAESVDSISPDAFYAEKHRLIYRAMFGLFNKSEPVDVESVRVKLADEGLLEQVGGVAYLAELAADVPAASNARFYAGQVQKKHMLRSLIGAGEYVAELGYDEAGDLDETLDKAEKRVYEVTSTPTLSKFTPLRESLKEAWERLEHLQENKEEMRGVRTGFKDLDTLLAGLQKSDLVILAARPSMGKTALALDIARQTAVQYGTTVGIFSLEMSSQQLIDRMVAAQARVNSWHLRTGSIRDEEDWSRIRDAYGVLSQAPIFVDDAPGSNILKMRAVARRLKREQGLGLLIVDYLQLMVPTGARASDSLVQQVTEISRALKTLARELDVPVLALSQLSRAIEQRRGKPRLSDLRDSGSIEQDADVVMFIHRDDKYNEDSDRPNVAEILIEKHRNGPVGKIELYFDEKRTTFMSLEKSDLSAFDVANEPN</sequence>
<dbReference type="InterPro" id="IPR016136">
    <property type="entry name" value="DNA_helicase_N/primase_C"/>
</dbReference>
<dbReference type="InterPro" id="IPR007694">
    <property type="entry name" value="DNA_helicase_DnaB-like_C"/>
</dbReference>
<dbReference type="SUPFAM" id="SSF48024">
    <property type="entry name" value="N-terminal domain of DnaB helicase"/>
    <property type="match status" value="1"/>
</dbReference>
<dbReference type="PANTHER" id="PTHR30153">
    <property type="entry name" value="REPLICATIVE DNA HELICASE DNAB"/>
    <property type="match status" value="1"/>
</dbReference>
<evidence type="ECO:0000313" key="15">
    <source>
        <dbReference type="Proteomes" id="UP000034740"/>
    </source>
</evidence>
<evidence type="ECO:0000256" key="4">
    <source>
        <dbReference type="ARBA" id="ARBA00022741"/>
    </source>
</evidence>
<organism evidence="14 15">
    <name type="scientific">Candidatus Adlerbacteria bacterium GW2011_GWA1_54_10</name>
    <dbReference type="NCBI Taxonomy" id="1618605"/>
    <lineage>
        <taxon>Bacteria</taxon>
        <taxon>Candidatus Adleribacteriota</taxon>
    </lineage>
</organism>
<dbReference type="GO" id="GO:0005829">
    <property type="term" value="C:cytosol"/>
    <property type="evidence" value="ECO:0007669"/>
    <property type="project" value="TreeGrafter"/>
</dbReference>
<dbReference type="CDD" id="cd00984">
    <property type="entry name" value="DnaB_C"/>
    <property type="match status" value="1"/>
</dbReference>
<evidence type="ECO:0000256" key="10">
    <source>
        <dbReference type="ARBA" id="ARBA00048954"/>
    </source>
</evidence>
<dbReference type="NCBIfam" id="NF004384">
    <property type="entry name" value="PRK05748.1"/>
    <property type="match status" value="1"/>
</dbReference>
<dbReference type="FunFam" id="1.10.860.10:FF:000001">
    <property type="entry name" value="Replicative DNA helicase"/>
    <property type="match status" value="1"/>
</dbReference>
<protein>
    <recommendedName>
        <fullName evidence="11 12">Replicative DNA helicase</fullName>
        <ecNumber evidence="11 12">5.6.2.3</ecNumber>
    </recommendedName>
</protein>
<dbReference type="PANTHER" id="PTHR30153:SF2">
    <property type="entry name" value="REPLICATIVE DNA HELICASE"/>
    <property type="match status" value="1"/>
</dbReference>
<dbReference type="Gene3D" id="1.10.860.10">
    <property type="entry name" value="DNAb Helicase, Chain A"/>
    <property type="match status" value="1"/>
</dbReference>
<keyword evidence="3 12" id="KW-0235">DNA replication</keyword>
<dbReference type="GO" id="GO:0005524">
    <property type="term" value="F:ATP binding"/>
    <property type="evidence" value="ECO:0007669"/>
    <property type="project" value="UniProtKB-UniRule"/>
</dbReference>
<feature type="domain" description="SF4 helicase" evidence="13">
    <location>
        <begin position="181"/>
        <end position="448"/>
    </location>
</feature>
<dbReference type="GO" id="GO:0003677">
    <property type="term" value="F:DNA binding"/>
    <property type="evidence" value="ECO:0007669"/>
    <property type="project" value="UniProtKB-UniRule"/>
</dbReference>
<dbReference type="InterPro" id="IPR027417">
    <property type="entry name" value="P-loop_NTPase"/>
</dbReference>
<dbReference type="EMBL" id="LCRO01000002">
    <property type="protein sequence ID" value="KKW35920.1"/>
    <property type="molecule type" value="Genomic_DNA"/>
</dbReference>
<dbReference type="GO" id="GO:0006269">
    <property type="term" value="P:DNA replication, synthesis of primer"/>
    <property type="evidence" value="ECO:0007669"/>
    <property type="project" value="UniProtKB-UniRule"/>
</dbReference>
<evidence type="ECO:0000256" key="9">
    <source>
        <dbReference type="ARBA" id="ARBA00023235"/>
    </source>
</evidence>
<reference evidence="14 15" key="1">
    <citation type="journal article" date="2015" name="Nature">
        <title>rRNA introns, odd ribosomes, and small enigmatic genomes across a large radiation of phyla.</title>
        <authorList>
            <person name="Brown C.T."/>
            <person name="Hug L.A."/>
            <person name="Thomas B.C."/>
            <person name="Sharon I."/>
            <person name="Castelle C.J."/>
            <person name="Singh A."/>
            <person name="Wilkins M.J."/>
            <person name="Williams K.H."/>
            <person name="Banfield J.F."/>
        </authorList>
    </citation>
    <scope>NUCLEOTIDE SEQUENCE [LARGE SCALE GENOMIC DNA]</scope>
</reference>
<dbReference type="PATRIC" id="fig|1618605.3.peg.161"/>
<dbReference type="Pfam" id="PF03796">
    <property type="entry name" value="DnaB_C"/>
    <property type="match status" value="1"/>
</dbReference>
<dbReference type="SUPFAM" id="SSF52540">
    <property type="entry name" value="P-loop containing nucleoside triphosphate hydrolases"/>
    <property type="match status" value="1"/>
</dbReference>
<dbReference type="AlphaFoldDB" id="A0A0G1XYC6"/>
<dbReference type="FunFam" id="3.40.50.300:FF:000351">
    <property type="entry name" value="Replicative DNA helicase"/>
    <property type="match status" value="1"/>
</dbReference>
<comment type="catalytic activity">
    <reaction evidence="10 12">
        <text>ATP + H2O = ADP + phosphate + H(+)</text>
        <dbReference type="Rhea" id="RHEA:13065"/>
        <dbReference type="ChEBI" id="CHEBI:15377"/>
        <dbReference type="ChEBI" id="CHEBI:15378"/>
        <dbReference type="ChEBI" id="CHEBI:30616"/>
        <dbReference type="ChEBI" id="CHEBI:43474"/>
        <dbReference type="ChEBI" id="CHEBI:456216"/>
        <dbReference type="EC" id="5.6.2.3"/>
    </reaction>
</comment>
<dbReference type="Gene3D" id="3.40.50.300">
    <property type="entry name" value="P-loop containing nucleotide triphosphate hydrolases"/>
    <property type="match status" value="1"/>
</dbReference>
<dbReference type="InterPro" id="IPR003593">
    <property type="entry name" value="AAA+_ATPase"/>
</dbReference>
<dbReference type="InterPro" id="IPR007692">
    <property type="entry name" value="DNA_helicase_DnaB"/>
</dbReference>
<dbReference type="GO" id="GO:0043139">
    <property type="term" value="F:5'-3' DNA helicase activity"/>
    <property type="evidence" value="ECO:0007669"/>
    <property type="project" value="UniProtKB-EC"/>
</dbReference>
<comment type="similarity">
    <text evidence="1 12">Belongs to the helicase family. DnaB subfamily.</text>
</comment>
<proteinExistence type="inferred from homology"/>
<evidence type="ECO:0000256" key="12">
    <source>
        <dbReference type="RuleBase" id="RU362085"/>
    </source>
</evidence>
<dbReference type="Proteomes" id="UP000034740">
    <property type="component" value="Unassembled WGS sequence"/>
</dbReference>
<evidence type="ECO:0000256" key="8">
    <source>
        <dbReference type="ARBA" id="ARBA00023125"/>
    </source>
</evidence>
<keyword evidence="2 12" id="KW-0639">Primosome</keyword>
<evidence type="ECO:0000313" key="14">
    <source>
        <dbReference type="EMBL" id="KKW35920.1"/>
    </source>
</evidence>
<dbReference type="InterPro" id="IPR007693">
    <property type="entry name" value="DNA_helicase_DnaB-like_N"/>
</dbReference>
<keyword evidence="4 12" id="KW-0547">Nucleotide-binding</keyword>
<name>A0A0G1XYC6_9BACT</name>
<keyword evidence="9" id="KW-0413">Isomerase</keyword>
<evidence type="ECO:0000259" key="13">
    <source>
        <dbReference type="PROSITE" id="PS51199"/>
    </source>
</evidence>
<comment type="function">
    <text evidence="12">The main replicative DNA helicase, it participates in initiation and elongation during chromosome replication. Travels ahead of the DNA replisome, separating dsDNA into templates for DNA synthesis. A processive ATP-dependent 5'-3' DNA helicase it has DNA-dependent ATPase activity.</text>
</comment>
<dbReference type="InterPro" id="IPR036185">
    <property type="entry name" value="DNA_heli_DnaB-like_N_sf"/>
</dbReference>
<dbReference type="SMART" id="SM00382">
    <property type="entry name" value="AAA"/>
    <property type="match status" value="1"/>
</dbReference>